<accession>A0A3S4V1D8</accession>
<dbReference type="Pfam" id="PF13411">
    <property type="entry name" value="MerR_1"/>
    <property type="match status" value="1"/>
</dbReference>
<evidence type="ECO:0000256" key="2">
    <source>
        <dbReference type="SAM" id="MobiDB-lite"/>
    </source>
</evidence>
<dbReference type="EMBL" id="LR134477">
    <property type="protein sequence ID" value="VEI14943.1"/>
    <property type="molecule type" value="Genomic_DNA"/>
</dbReference>
<dbReference type="CDD" id="cd00592">
    <property type="entry name" value="HTH_MerR-like"/>
    <property type="match status" value="1"/>
</dbReference>
<evidence type="ECO:0000256" key="1">
    <source>
        <dbReference type="ARBA" id="ARBA00023125"/>
    </source>
</evidence>
<evidence type="ECO:0000313" key="5">
    <source>
        <dbReference type="Proteomes" id="UP000268658"/>
    </source>
</evidence>
<gene>
    <name evidence="4" type="ORF">NCTC10951_00820</name>
</gene>
<keyword evidence="1" id="KW-0238">DNA-binding</keyword>
<dbReference type="GO" id="GO:0003677">
    <property type="term" value="F:DNA binding"/>
    <property type="evidence" value="ECO:0007669"/>
    <property type="project" value="UniProtKB-KW"/>
</dbReference>
<dbReference type="SMART" id="SM00422">
    <property type="entry name" value="HTH_MERR"/>
    <property type="match status" value="1"/>
</dbReference>
<proteinExistence type="predicted"/>
<sequence length="254" mass="27745">MSAATARSKKRAAPSSLLEASEHSVGGSWPRGISREPAMKIGQVVDLLKVEFPALSISKVRYLEGEGLISPHRVGNGYRRYSQADLERLRYALAVQRDEYLPLHVIRDRLARLDADAGAPAPQPVARVVARDGQIVDDGPMDLEALLAHSGASESQIEELVAVGLISPDVRGRYSQQNLRTVRLALEITRKGVPLRNLRAVRASAEREADTIDQAVAPRRSRSRSAGEETARELAELVADLHTILLRRSVDALG</sequence>
<dbReference type="InterPro" id="IPR000551">
    <property type="entry name" value="MerR-type_HTH_dom"/>
</dbReference>
<dbReference type="SUPFAM" id="SSF46955">
    <property type="entry name" value="Putative DNA-binding domain"/>
    <property type="match status" value="1"/>
</dbReference>
<dbReference type="Gene3D" id="1.10.1660.10">
    <property type="match status" value="1"/>
</dbReference>
<organism evidence="4 5">
    <name type="scientific">Actinomyces viscosus</name>
    <dbReference type="NCBI Taxonomy" id="1656"/>
    <lineage>
        <taxon>Bacteria</taxon>
        <taxon>Bacillati</taxon>
        <taxon>Actinomycetota</taxon>
        <taxon>Actinomycetes</taxon>
        <taxon>Actinomycetales</taxon>
        <taxon>Actinomycetaceae</taxon>
        <taxon>Actinomyces</taxon>
    </lineage>
</organism>
<dbReference type="Proteomes" id="UP000268658">
    <property type="component" value="Chromosome"/>
</dbReference>
<feature type="region of interest" description="Disordered" evidence="2">
    <location>
        <begin position="209"/>
        <end position="228"/>
    </location>
</feature>
<feature type="domain" description="HTH merR-type" evidence="3">
    <location>
        <begin position="60"/>
        <end position="112"/>
    </location>
</feature>
<dbReference type="InterPro" id="IPR009061">
    <property type="entry name" value="DNA-bd_dom_put_sf"/>
</dbReference>
<protein>
    <submittedName>
        <fullName evidence="4">MerR family regulatory protein</fullName>
    </submittedName>
</protein>
<feature type="region of interest" description="Disordered" evidence="2">
    <location>
        <begin position="1"/>
        <end position="29"/>
    </location>
</feature>
<evidence type="ECO:0000259" key="3">
    <source>
        <dbReference type="PROSITE" id="PS50937"/>
    </source>
</evidence>
<dbReference type="PROSITE" id="PS50937">
    <property type="entry name" value="HTH_MERR_2"/>
    <property type="match status" value="1"/>
</dbReference>
<dbReference type="InterPro" id="IPR047057">
    <property type="entry name" value="MerR_fam"/>
</dbReference>
<dbReference type="PANTHER" id="PTHR30204:SF89">
    <property type="entry name" value="HTH MERR-TYPE DOMAIN-CONTAINING PROTEIN"/>
    <property type="match status" value="1"/>
</dbReference>
<dbReference type="KEGG" id="avc:NCTC10951_00820"/>
<dbReference type="GO" id="GO:0003700">
    <property type="term" value="F:DNA-binding transcription factor activity"/>
    <property type="evidence" value="ECO:0007669"/>
    <property type="project" value="InterPro"/>
</dbReference>
<evidence type="ECO:0000313" key="4">
    <source>
        <dbReference type="EMBL" id="VEI14943.1"/>
    </source>
</evidence>
<name>A0A3S4V1D8_ACTVI</name>
<dbReference type="RefSeq" id="WP_197722343.1">
    <property type="nucleotide sequence ID" value="NZ_JASPER010000001.1"/>
</dbReference>
<dbReference type="PANTHER" id="PTHR30204">
    <property type="entry name" value="REDOX-CYCLING DRUG-SENSING TRANSCRIPTIONAL ACTIVATOR SOXR"/>
    <property type="match status" value="1"/>
</dbReference>
<dbReference type="AlphaFoldDB" id="A0A3S4V1D8"/>
<reference evidence="4 5" key="1">
    <citation type="submission" date="2018-12" db="EMBL/GenBank/DDBJ databases">
        <authorList>
            <consortium name="Pathogen Informatics"/>
        </authorList>
    </citation>
    <scope>NUCLEOTIDE SEQUENCE [LARGE SCALE GENOMIC DNA]</scope>
    <source>
        <strain evidence="4 5">NCTC10951</strain>
    </source>
</reference>